<proteinExistence type="predicted"/>
<evidence type="ECO:0000313" key="2">
    <source>
        <dbReference type="Proteomes" id="UP001433508"/>
    </source>
</evidence>
<reference evidence="2" key="1">
    <citation type="journal article" date="2024" name="Front. Bioeng. Biotechnol.">
        <title>Genome-scale model development and genomic sequencing of the oleaginous clade Lipomyces.</title>
        <authorList>
            <person name="Czajka J.J."/>
            <person name="Han Y."/>
            <person name="Kim J."/>
            <person name="Mondo S.J."/>
            <person name="Hofstad B.A."/>
            <person name="Robles A."/>
            <person name="Haridas S."/>
            <person name="Riley R."/>
            <person name="LaButti K."/>
            <person name="Pangilinan J."/>
            <person name="Andreopoulos W."/>
            <person name="Lipzen A."/>
            <person name="Yan J."/>
            <person name="Wang M."/>
            <person name="Ng V."/>
            <person name="Grigoriev I.V."/>
            <person name="Spatafora J.W."/>
            <person name="Magnuson J.K."/>
            <person name="Baker S.E."/>
            <person name="Pomraning K.R."/>
        </authorList>
    </citation>
    <scope>NUCLEOTIDE SEQUENCE [LARGE SCALE GENOMIC DNA]</scope>
    <source>
        <strain evidence="2">CBS 7786</strain>
    </source>
</reference>
<evidence type="ECO:0000313" key="1">
    <source>
        <dbReference type="EMBL" id="KAK9235284.1"/>
    </source>
</evidence>
<dbReference type="Proteomes" id="UP001433508">
    <property type="component" value="Unassembled WGS sequence"/>
</dbReference>
<keyword evidence="2" id="KW-1185">Reference proteome</keyword>
<sequence length="414" mass="44781">MAALPVQIDQHLANYSSKILPDGQTKQQLPGLAASAAKSHVLAGFELPESQVAVVTPIMEKGLNLHMSNIPVRRPNHDEVVVRIAWTGICRSDARFSVGPEPGYPTKDHIAGHEGIGHIVMSYDEELLGRPVAARYLAATCKTCAHCLRGVKESCPNQKNFPKHHNGTFQQYVTVASSSLMLLPEWVFDSPISPAAYTAALCSGSTALKAIRRSEIQPNDVIIIIGITGAIGHLAGLIAKHVYKAKVIGVDWAWKASAMSGGDVYDKFVATPVDAPSCSEFAKIIDSACAEIRGPSPVQLRANAVLVTISHFAAFDRVTDFVCDGGSVICTSAPKMPESIPLPLIDLIERQLKFQGNMMGGYEEAYQMLEYIRSRIIRPFITELGLENVGEHMKKYSTDASVGKTVVRVNGPLP</sequence>
<dbReference type="EMBL" id="MU971422">
    <property type="protein sequence ID" value="KAK9235284.1"/>
    <property type="molecule type" value="Genomic_DNA"/>
</dbReference>
<comment type="caution">
    <text evidence="1">The sequence shown here is derived from an EMBL/GenBank/DDBJ whole genome shotgun (WGS) entry which is preliminary data.</text>
</comment>
<protein>
    <submittedName>
        <fullName evidence="1">Chaperonin 10-like protein</fullName>
    </submittedName>
</protein>
<organism evidence="1 2">
    <name type="scientific">Lipomyces kononenkoae</name>
    <name type="common">Yeast</name>
    <dbReference type="NCBI Taxonomy" id="34357"/>
    <lineage>
        <taxon>Eukaryota</taxon>
        <taxon>Fungi</taxon>
        <taxon>Dikarya</taxon>
        <taxon>Ascomycota</taxon>
        <taxon>Saccharomycotina</taxon>
        <taxon>Lipomycetes</taxon>
        <taxon>Lipomycetales</taxon>
        <taxon>Lipomycetaceae</taxon>
        <taxon>Lipomyces</taxon>
    </lineage>
</organism>
<accession>A0ACC3SV43</accession>
<gene>
    <name evidence="1" type="ORF">V1525DRAFT_390591</name>
</gene>
<name>A0ACC3SV43_LIPKO</name>